<dbReference type="eggNOG" id="COG0572">
    <property type="taxonomic scope" value="Bacteria"/>
</dbReference>
<keyword evidence="2" id="KW-1185">Reference proteome</keyword>
<sequence>MLSPMKPRDAAEVIATEIGAGIVAIDGPSGSGKSTFADGVVSELGRRGVSTMLIRTDDFATWDNPVAWWDELESDVLHAFSRGRDVEYRPRQWADGVARPGPLVWLRWQPLLIIEGVSSARRQIADRLAGAMWLDGPTREERLARSVARDGEADRANLQRWQAFEDGWFSVDRTRERCRVIGET</sequence>
<gene>
    <name evidence="1" type="ORF">GOEFS_069_00340</name>
</gene>
<proteinExistence type="predicted"/>
<evidence type="ECO:0000313" key="2">
    <source>
        <dbReference type="Proteomes" id="UP000035034"/>
    </source>
</evidence>
<evidence type="ECO:0000313" key="1">
    <source>
        <dbReference type="EMBL" id="GAB18908.1"/>
    </source>
</evidence>
<dbReference type="EMBL" id="BAEH01000069">
    <property type="protein sequence ID" value="GAB18908.1"/>
    <property type="molecule type" value="Genomic_DNA"/>
</dbReference>
<organism evidence="1 2">
    <name type="scientific">Gordonia effusa NBRC 100432</name>
    <dbReference type="NCBI Taxonomy" id="1077974"/>
    <lineage>
        <taxon>Bacteria</taxon>
        <taxon>Bacillati</taxon>
        <taxon>Actinomycetota</taxon>
        <taxon>Actinomycetes</taxon>
        <taxon>Mycobacteriales</taxon>
        <taxon>Gordoniaceae</taxon>
        <taxon>Gordonia</taxon>
    </lineage>
</organism>
<dbReference type="Gene3D" id="3.40.50.300">
    <property type="entry name" value="P-loop containing nucleotide triphosphate hydrolases"/>
    <property type="match status" value="1"/>
</dbReference>
<dbReference type="SUPFAM" id="SSF52540">
    <property type="entry name" value="P-loop containing nucleoside triphosphate hydrolases"/>
    <property type="match status" value="1"/>
</dbReference>
<dbReference type="STRING" id="1077974.GOEFS_069_00340"/>
<dbReference type="AlphaFoldDB" id="H0R1F7"/>
<comment type="caution">
    <text evidence="1">The sequence shown here is derived from an EMBL/GenBank/DDBJ whole genome shotgun (WGS) entry which is preliminary data.</text>
</comment>
<name>H0R1F7_9ACTN</name>
<dbReference type="InterPro" id="IPR027417">
    <property type="entry name" value="P-loop_NTPase"/>
</dbReference>
<accession>H0R1F7</accession>
<dbReference type="Proteomes" id="UP000035034">
    <property type="component" value="Unassembled WGS sequence"/>
</dbReference>
<protein>
    <submittedName>
        <fullName evidence="1">Uncharacterized protein</fullName>
    </submittedName>
</protein>
<reference evidence="1 2" key="1">
    <citation type="submission" date="2011-12" db="EMBL/GenBank/DDBJ databases">
        <title>Whole genome shotgun sequence of Gordonia effusa NBRC 100432.</title>
        <authorList>
            <person name="Yoshida I."/>
            <person name="Takarada H."/>
            <person name="Hosoyama A."/>
            <person name="Tsuchikane K."/>
            <person name="Katsumata H."/>
            <person name="Yamazaki S."/>
            <person name="Fujita N."/>
        </authorList>
    </citation>
    <scope>NUCLEOTIDE SEQUENCE [LARGE SCALE GENOMIC DNA]</scope>
    <source>
        <strain evidence="1 2">NBRC 100432</strain>
    </source>
</reference>